<accession>A0ABR4ML51</accession>
<dbReference type="EMBL" id="JABSNW010000003">
    <property type="protein sequence ID" value="KAL2888986.1"/>
    <property type="molecule type" value="Genomic_DNA"/>
</dbReference>
<comment type="caution">
    <text evidence="2">The sequence shown here is derived from an EMBL/GenBank/DDBJ whole genome shotgun (WGS) entry which is preliminary data.</text>
</comment>
<feature type="compositionally biased region" description="Basic and acidic residues" evidence="1">
    <location>
        <begin position="13"/>
        <end position="59"/>
    </location>
</feature>
<dbReference type="RefSeq" id="XP_070860166.1">
    <property type="nucleotide sequence ID" value="XM_071002291.1"/>
</dbReference>
<dbReference type="Proteomes" id="UP001610728">
    <property type="component" value="Unassembled WGS sequence"/>
</dbReference>
<gene>
    <name evidence="2" type="ORF">HOO65_030487</name>
</gene>
<reference evidence="2 3" key="1">
    <citation type="submission" date="2020-05" db="EMBL/GenBank/DDBJ databases">
        <title>Ceratocystis lukuohia genome.</title>
        <authorList>
            <person name="Harrington T.C."/>
            <person name="Kim K."/>
            <person name="Mayers C.G."/>
        </authorList>
    </citation>
    <scope>NUCLEOTIDE SEQUENCE [LARGE SCALE GENOMIC DNA]</scope>
    <source>
        <strain evidence="2 3">C4212</strain>
    </source>
</reference>
<dbReference type="GeneID" id="98117304"/>
<proteinExistence type="predicted"/>
<organism evidence="2 3">
    <name type="scientific">Ceratocystis lukuohia</name>
    <dbReference type="NCBI Taxonomy" id="2019550"/>
    <lineage>
        <taxon>Eukaryota</taxon>
        <taxon>Fungi</taxon>
        <taxon>Dikarya</taxon>
        <taxon>Ascomycota</taxon>
        <taxon>Pezizomycotina</taxon>
        <taxon>Sordariomycetes</taxon>
        <taxon>Hypocreomycetidae</taxon>
        <taxon>Microascales</taxon>
        <taxon>Ceratocystidaceae</taxon>
        <taxon>Ceratocystis</taxon>
    </lineage>
</organism>
<sequence>MGWLGSLFGSSNNKDDPLKNLDPKLREFLDRESPIKHQKAEAENEFASTKDDAARRRAESAAASAAESQPLAVPRESLFPDGRYAHLWKTYKPLSSIEDEGKTNNEKMADVLDGYKTRKDSIGRAALENCAIQQEEWMQCLKNGSWDDRLMLCRTQVRKFERCYNMQNRFLRTLGYQADPSRGDEFNDAIQVHADALYARMLEHEEAVAAAAAAGQPEPDWKPVVPVVPAPHTSPTGPAVKTEEEQRQWDERLAATPEEERPFEKAAMEADFNVKANTAGRVSKLMEDEGKEVEARRKAGKASLTDHIWALFKSQAGGNEKK</sequence>
<evidence type="ECO:0000256" key="1">
    <source>
        <dbReference type="SAM" id="MobiDB-lite"/>
    </source>
</evidence>
<name>A0ABR4ML51_9PEZI</name>
<evidence type="ECO:0000313" key="2">
    <source>
        <dbReference type="EMBL" id="KAL2888986.1"/>
    </source>
</evidence>
<protein>
    <submittedName>
        <fullName evidence="2">Autophagy-related protein 6</fullName>
    </submittedName>
</protein>
<keyword evidence="3" id="KW-1185">Reference proteome</keyword>
<feature type="region of interest" description="Disordered" evidence="1">
    <location>
        <begin position="1"/>
        <end position="70"/>
    </location>
</feature>
<evidence type="ECO:0000313" key="3">
    <source>
        <dbReference type="Proteomes" id="UP001610728"/>
    </source>
</evidence>